<keyword evidence="2" id="KW-1185">Reference proteome</keyword>
<gene>
    <name evidence="1" type="ORF">GJ699_33865</name>
</gene>
<name>A0A6I2LDT4_9BURK</name>
<reference evidence="1 2" key="1">
    <citation type="submission" date="2019-11" db="EMBL/GenBank/DDBJ databases">
        <title>Novel species isolated from a subtropical stream in China.</title>
        <authorList>
            <person name="Lu H."/>
        </authorList>
    </citation>
    <scope>NUCLEOTIDE SEQUENCE [LARGE SCALE GENOMIC DNA]</scope>
    <source>
        <strain evidence="1 2">FT80W</strain>
    </source>
</reference>
<evidence type="ECO:0000313" key="2">
    <source>
        <dbReference type="Proteomes" id="UP000433309"/>
    </source>
</evidence>
<evidence type="ECO:0000313" key="1">
    <source>
        <dbReference type="EMBL" id="MRW94946.1"/>
    </source>
</evidence>
<dbReference type="RefSeq" id="WP_154383808.1">
    <property type="nucleotide sequence ID" value="NZ_WKJK01000055.1"/>
</dbReference>
<organism evidence="1 2">
    <name type="scientific">Duganella guangzhouensis</name>
    <dbReference type="NCBI Taxonomy" id="2666084"/>
    <lineage>
        <taxon>Bacteria</taxon>
        <taxon>Pseudomonadati</taxon>
        <taxon>Pseudomonadota</taxon>
        <taxon>Betaproteobacteria</taxon>
        <taxon>Burkholderiales</taxon>
        <taxon>Oxalobacteraceae</taxon>
        <taxon>Telluria group</taxon>
        <taxon>Duganella</taxon>
    </lineage>
</organism>
<dbReference type="AlphaFoldDB" id="A0A6I2LDT4"/>
<comment type="caution">
    <text evidence="1">The sequence shown here is derived from an EMBL/GenBank/DDBJ whole genome shotgun (WGS) entry which is preliminary data.</text>
</comment>
<accession>A0A6I2LDT4</accession>
<proteinExistence type="predicted"/>
<dbReference type="EMBL" id="WKJK01000055">
    <property type="protein sequence ID" value="MRW94946.1"/>
    <property type="molecule type" value="Genomic_DNA"/>
</dbReference>
<dbReference type="Proteomes" id="UP000433309">
    <property type="component" value="Unassembled WGS sequence"/>
</dbReference>
<evidence type="ECO:0008006" key="3">
    <source>
        <dbReference type="Google" id="ProtNLM"/>
    </source>
</evidence>
<sequence>MVDIEVPLEVLLTQQLMLRYGPIIGNEDLCQALGYSSREAFRQALARRDIPIPVFDIEKRRGKYALIGDVAKWLVEQRSRSFNTTTVESKSVISTPNTTIKEVP</sequence>
<protein>
    <recommendedName>
        <fullName evidence="3">Pyocin activator protein PrtN</fullName>
    </recommendedName>
</protein>